<dbReference type="AlphaFoldDB" id="A0A2P2P406"/>
<dbReference type="EMBL" id="GGEC01069032">
    <property type="protein sequence ID" value="MBX49516.1"/>
    <property type="molecule type" value="Transcribed_RNA"/>
</dbReference>
<protein>
    <submittedName>
        <fullName evidence="1">Uncharacterized protein</fullName>
    </submittedName>
</protein>
<proteinExistence type="predicted"/>
<reference evidence="1" key="1">
    <citation type="submission" date="2018-02" db="EMBL/GenBank/DDBJ databases">
        <title>Rhizophora mucronata_Transcriptome.</title>
        <authorList>
            <person name="Meera S.P."/>
            <person name="Sreeshan A."/>
            <person name="Augustine A."/>
        </authorList>
    </citation>
    <scope>NUCLEOTIDE SEQUENCE</scope>
    <source>
        <tissue evidence="1">Leaf</tissue>
    </source>
</reference>
<accession>A0A2P2P406</accession>
<name>A0A2P2P406_RHIMU</name>
<organism evidence="1">
    <name type="scientific">Rhizophora mucronata</name>
    <name type="common">Asiatic mangrove</name>
    <dbReference type="NCBI Taxonomy" id="61149"/>
    <lineage>
        <taxon>Eukaryota</taxon>
        <taxon>Viridiplantae</taxon>
        <taxon>Streptophyta</taxon>
        <taxon>Embryophyta</taxon>
        <taxon>Tracheophyta</taxon>
        <taxon>Spermatophyta</taxon>
        <taxon>Magnoliopsida</taxon>
        <taxon>eudicotyledons</taxon>
        <taxon>Gunneridae</taxon>
        <taxon>Pentapetalae</taxon>
        <taxon>rosids</taxon>
        <taxon>fabids</taxon>
        <taxon>Malpighiales</taxon>
        <taxon>Rhizophoraceae</taxon>
        <taxon>Rhizophora</taxon>
    </lineage>
</organism>
<sequence length="23" mass="2714">MHGAQAHKMLPITQYRKQIEETC</sequence>
<evidence type="ECO:0000313" key="1">
    <source>
        <dbReference type="EMBL" id="MBX49516.1"/>
    </source>
</evidence>